<dbReference type="RefSeq" id="WP_055243355.1">
    <property type="nucleotide sequence ID" value="NZ_CP071249.1"/>
</dbReference>
<dbReference type="AlphaFoldDB" id="A0A9Q9CMC0"/>
<evidence type="ECO:0000313" key="3">
    <source>
        <dbReference type="EMBL" id="UUF05373.1"/>
    </source>
</evidence>
<keyword evidence="5" id="KW-1185">Reference proteome</keyword>
<organism evidence="4 6">
    <name type="scientific">Turicibacter bilis</name>
    <dbReference type="NCBI Taxonomy" id="2735723"/>
    <lineage>
        <taxon>Bacteria</taxon>
        <taxon>Bacillati</taxon>
        <taxon>Bacillota</taxon>
        <taxon>Erysipelotrichia</taxon>
        <taxon>Erysipelotrichales</taxon>
        <taxon>Turicibacteraceae</taxon>
        <taxon>Turicibacter</taxon>
    </lineage>
</organism>
<sequence>MFIKIDDLNIYYEVEGQGHPILLLHGWGQSVAAFKPVFDYLKQNFQVYSLDFPGFGQSDEPKTVWSVYDYADMVEKFIKQLEIKSPTIFGHSFGGRVGIIYAGRQNDLNKLVLVDSAGIKPKRGFDYYARVYTYKLGKKVLSLPGLRAYKEKMMENAGSSDYKNATPMMRQIMSKVVNEDLQHLMPSIQVETLLVWGDLDDATPLSDAKIMEKKIPGAGLVVFPGAGHYSYLDCLGQFLRVIDVFLEKERGE</sequence>
<dbReference type="Proteomes" id="UP001058016">
    <property type="component" value="Chromosome"/>
</dbReference>
<reference evidence="4 5" key="1">
    <citation type="submission" date="2021-03" db="EMBL/GenBank/DDBJ databases">
        <title>Comparative Genomics and Metabolomics in the genus Turicibacter.</title>
        <authorList>
            <person name="Maki J."/>
            <person name="Looft T."/>
        </authorList>
    </citation>
    <scope>NUCLEOTIDE SEQUENCE</scope>
    <source>
        <strain evidence="4">ISU324</strain>
        <strain evidence="3 5">MMM721</strain>
    </source>
</reference>
<evidence type="ECO:0000313" key="5">
    <source>
        <dbReference type="Proteomes" id="UP001058016"/>
    </source>
</evidence>
<keyword evidence="1 4" id="KW-0378">Hydrolase</keyword>
<evidence type="ECO:0000313" key="4">
    <source>
        <dbReference type="EMBL" id="UUF09174.1"/>
    </source>
</evidence>
<dbReference type="PANTHER" id="PTHR43798:SF31">
    <property type="entry name" value="AB HYDROLASE SUPERFAMILY PROTEIN YCLE"/>
    <property type="match status" value="1"/>
</dbReference>
<dbReference type="InterPro" id="IPR029058">
    <property type="entry name" value="AB_hydrolase_fold"/>
</dbReference>
<protein>
    <submittedName>
        <fullName evidence="4">Alpha/beta hydrolase</fullName>
    </submittedName>
</protein>
<dbReference type="Pfam" id="PF00561">
    <property type="entry name" value="Abhydrolase_1"/>
    <property type="match status" value="1"/>
</dbReference>
<dbReference type="GO" id="GO:0016020">
    <property type="term" value="C:membrane"/>
    <property type="evidence" value="ECO:0007669"/>
    <property type="project" value="TreeGrafter"/>
</dbReference>
<evidence type="ECO:0000313" key="6">
    <source>
        <dbReference type="Proteomes" id="UP001058072"/>
    </source>
</evidence>
<name>A0A9Q9CMC0_9FIRM</name>
<dbReference type="Proteomes" id="UP001058072">
    <property type="component" value="Chromosome"/>
</dbReference>
<dbReference type="Gene3D" id="3.40.50.1820">
    <property type="entry name" value="alpha/beta hydrolase"/>
    <property type="match status" value="1"/>
</dbReference>
<dbReference type="SUPFAM" id="SSF53474">
    <property type="entry name" value="alpha/beta-Hydrolases"/>
    <property type="match status" value="1"/>
</dbReference>
<accession>A0A9Q9CMC0</accession>
<dbReference type="PANTHER" id="PTHR43798">
    <property type="entry name" value="MONOACYLGLYCEROL LIPASE"/>
    <property type="match status" value="1"/>
</dbReference>
<gene>
    <name evidence="3" type="ORF">J0J69_09800</name>
    <name evidence="4" type="ORF">J0J70_04080</name>
</gene>
<dbReference type="InterPro" id="IPR050266">
    <property type="entry name" value="AB_hydrolase_sf"/>
</dbReference>
<evidence type="ECO:0000259" key="2">
    <source>
        <dbReference type="Pfam" id="PF00561"/>
    </source>
</evidence>
<dbReference type="InterPro" id="IPR000073">
    <property type="entry name" value="AB_hydrolase_1"/>
</dbReference>
<dbReference type="PRINTS" id="PR00111">
    <property type="entry name" value="ABHYDROLASE"/>
</dbReference>
<evidence type="ECO:0000256" key="1">
    <source>
        <dbReference type="ARBA" id="ARBA00022801"/>
    </source>
</evidence>
<feature type="domain" description="AB hydrolase-1" evidence="2">
    <location>
        <begin position="20"/>
        <end position="233"/>
    </location>
</feature>
<dbReference type="EMBL" id="CP071249">
    <property type="protein sequence ID" value="UUF05373.1"/>
    <property type="molecule type" value="Genomic_DNA"/>
</dbReference>
<dbReference type="GO" id="GO:0016787">
    <property type="term" value="F:hydrolase activity"/>
    <property type="evidence" value="ECO:0007669"/>
    <property type="project" value="UniProtKB-KW"/>
</dbReference>
<dbReference type="EMBL" id="CP071250">
    <property type="protein sequence ID" value="UUF09174.1"/>
    <property type="molecule type" value="Genomic_DNA"/>
</dbReference>
<proteinExistence type="predicted"/>